<reference evidence="6" key="1">
    <citation type="journal article" date="2023" name="Commun. Biol.">
        <title>Genome analysis of Parmales, the sister group of diatoms, reveals the evolutionary specialization of diatoms from phago-mixotrophs to photoautotrophs.</title>
        <authorList>
            <person name="Ban H."/>
            <person name="Sato S."/>
            <person name="Yoshikawa S."/>
            <person name="Yamada K."/>
            <person name="Nakamura Y."/>
            <person name="Ichinomiya M."/>
            <person name="Sato N."/>
            <person name="Blanc-Mathieu R."/>
            <person name="Endo H."/>
            <person name="Kuwata A."/>
            <person name="Ogata H."/>
        </authorList>
    </citation>
    <scope>NUCLEOTIDE SEQUENCE [LARGE SCALE GENOMIC DNA]</scope>
</reference>
<comment type="caution">
    <text evidence="5">The sequence shown here is derived from an EMBL/GenBank/DDBJ whole genome shotgun (WGS) entry which is preliminary data.</text>
</comment>
<keyword evidence="1" id="KW-0328">Glycosyltransferase</keyword>
<feature type="domain" description="PIGA GPI anchor biosynthesis" evidence="4">
    <location>
        <begin position="49"/>
        <end position="123"/>
    </location>
</feature>
<sequence>MVSDFFLPRVGGVETHIRSLSSKLAENHKVTILTSSSNSSHGLLPLGPLKIYYLPLLPLSSGTSLPTFFSSYIFFKTVIIREGITLVHGHQATSVLANECLFYASLLNIPTCSTDHSLFPLNDLATLHLSAAQRLVARADMHIGVSEVTCANVVLRNKIDPNKVKTIPNAVDGLVFKPLIKSEKGNKYDRIKIVVLSRLCYRKGTDILIKVIPEIIRTNPHVDFLIGGDGNKSLPLLEMIENRNLESRVTMFGSVSRDNVPSFLQRGDIFLNTSLTESFCIAILEAACCGLVVVSTDVGGVREVLRGCKVEREGGVVYGGVGEELSKKYTWTKIAGQVEKVYDEVSENKTPLSLWEMMEVWCTNRSYIEACVAVAFSLMVLLGMRAIDLFRNERTVEVDTERDRLYDNGGGNNSRGRARSKSRGGAEGRRRGSRGRPTN</sequence>
<name>A0A9W7A3U7_9STRA</name>
<evidence type="ECO:0000313" key="5">
    <source>
        <dbReference type="EMBL" id="GMH65337.1"/>
    </source>
</evidence>
<evidence type="ECO:0008006" key="7">
    <source>
        <dbReference type="Google" id="ProtNLM"/>
    </source>
</evidence>
<feature type="region of interest" description="Disordered" evidence="2">
    <location>
        <begin position="402"/>
        <end position="439"/>
    </location>
</feature>
<dbReference type="InterPro" id="IPR001296">
    <property type="entry name" value="Glyco_trans_1"/>
</dbReference>
<dbReference type="GO" id="GO:0006506">
    <property type="term" value="P:GPI anchor biosynthetic process"/>
    <property type="evidence" value="ECO:0007669"/>
    <property type="project" value="InterPro"/>
</dbReference>
<dbReference type="InterPro" id="IPR013234">
    <property type="entry name" value="PIGA_GPI_anchor_biosynthesis"/>
</dbReference>
<dbReference type="Pfam" id="PF00534">
    <property type="entry name" value="Glycos_transf_1"/>
    <property type="match status" value="1"/>
</dbReference>
<evidence type="ECO:0000313" key="6">
    <source>
        <dbReference type="Proteomes" id="UP001162640"/>
    </source>
</evidence>
<dbReference type="PANTHER" id="PTHR45871">
    <property type="entry name" value="N-ACETYLGLUCOSAMINYL-PHOSPHATIDYLINOSITOL BIOSYNTHETIC PROTEIN"/>
    <property type="match status" value="1"/>
</dbReference>
<gene>
    <name evidence="5" type="ORF">TL16_g04173</name>
</gene>
<proteinExistence type="predicted"/>
<evidence type="ECO:0000256" key="2">
    <source>
        <dbReference type="SAM" id="MobiDB-lite"/>
    </source>
</evidence>
<feature type="domain" description="Glycosyl transferase family 1" evidence="3">
    <location>
        <begin position="180"/>
        <end position="306"/>
    </location>
</feature>
<evidence type="ECO:0000259" key="3">
    <source>
        <dbReference type="Pfam" id="PF00534"/>
    </source>
</evidence>
<evidence type="ECO:0000256" key="1">
    <source>
        <dbReference type="ARBA" id="ARBA00022676"/>
    </source>
</evidence>
<keyword evidence="1" id="KW-0808">Transferase</keyword>
<dbReference type="Gene3D" id="3.40.50.2000">
    <property type="entry name" value="Glycogen Phosphorylase B"/>
    <property type="match status" value="2"/>
</dbReference>
<dbReference type="GO" id="GO:0017176">
    <property type="term" value="F:phosphatidylinositol N-acetylglucosaminyltransferase activity"/>
    <property type="evidence" value="ECO:0007669"/>
    <property type="project" value="TreeGrafter"/>
</dbReference>
<protein>
    <recommendedName>
        <fullName evidence="7">Phosphatidylinositol N-acetylglucosaminyltransferase</fullName>
    </recommendedName>
</protein>
<dbReference type="PANTHER" id="PTHR45871:SF1">
    <property type="entry name" value="PHOSPHATIDYLINOSITOL N-ACETYLGLUCOSAMINYLTRANSFERASE SUBUNIT A"/>
    <property type="match status" value="1"/>
</dbReference>
<dbReference type="Proteomes" id="UP001162640">
    <property type="component" value="Unassembled WGS sequence"/>
</dbReference>
<dbReference type="EMBL" id="BLQM01000113">
    <property type="protein sequence ID" value="GMH65337.1"/>
    <property type="molecule type" value="Genomic_DNA"/>
</dbReference>
<organism evidence="5 6">
    <name type="scientific">Triparma laevis f. inornata</name>
    <dbReference type="NCBI Taxonomy" id="1714386"/>
    <lineage>
        <taxon>Eukaryota</taxon>
        <taxon>Sar</taxon>
        <taxon>Stramenopiles</taxon>
        <taxon>Ochrophyta</taxon>
        <taxon>Bolidophyceae</taxon>
        <taxon>Parmales</taxon>
        <taxon>Triparmaceae</taxon>
        <taxon>Triparma</taxon>
    </lineage>
</organism>
<accession>A0A9W7A3U7</accession>
<evidence type="ECO:0000259" key="4">
    <source>
        <dbReference type="Pfam" id="PF08288"/>
    </source>
</evidence>
<dbReference type="Pfam" id="PF08288">
    <property type="entry name" value="PIGA"/>
    <property type="match status" value="1"/>
</dbReference>
<dbReference type="GO" id="GO:0000506">
    <property type="term" value="C:glycosylphosphatidylinositol-N-acetylglucosaminyltransferase (GPI-GnT) complex"/>
    <property type="evidence" value="ECO:0007669"/>
    <property type="project" value="TreeGrafter"/>
</dbReference>
<dbReference type="SUPFAM" id="SSF53756">
    <property type="entry name" value="UDP-Glycosyltransferase/glycogen phosphorylase"/>
    <property type="match status" value="1"/>
</dbReference>
<dbReference type="AlphaFoldDB" id="A0A9W7A3U7"/>